<feature type="signal peptide" evidence="1">
    <location>
        <begin position="1"/>
        <end position="27"/>
    </location>
</feature>
<dbReference type="EMBL" id="CM029048">
    <property type="protein sequence ID" value="KAG2577534.1"/>
    <property type="molecule type" value="Genomic_DNA"/>
</dbReference>
<dbReference type="Proteomes" id="UP000823388">
    <property type="component" value="Chromosome 6N"/>
</dbReference>
<evidence type="ECO:0000256" key="1">
    <source>
        <dbReference type="SAM" id="SignalP"/>
    </source>
</evidence>
<comment type="caution">
    <text evidence="2">The sequence shown here is derived from an EMBL/GenBank/DDBJ whole genome shotgun (WGS) entry which is preliminary data.</text>
</comment>
<keyword evidence="4" id="KW-1185">Reference proteome</keyword>
<keyword evidence="1" id="KW-0732">Signal</keyword>
<evidence type="ECO:0000313" key="3">
    <source>
        <dbReference type="EMBL" id="KAG2577534.1"/>
    </source>
</evidence>
<accession>A0A8T0QXB5</accession>
<gene>
    <name evidence="2" type="ORF">PVAP13_6NG104100</name>
    <name evidence="3" type="ORF">PVAP13_6NG104103</name>
</gene>
<reference evidence="2 4" key="1">
    <citation type="submission" date="2020-05" db="EMBL/GenBank/DDBJ databases">
        <title>WGS assembly of Panicum virgatum.</title>
        <authorList>
            <person name="Lovell J.T."/>
            <person name="Jenkins J."/>
            <person name="Shu S."/>
            <person name="Juenger T.E."/>
            <person name="Schmutz J."/>
        </authorList>
    </citation>
    <scope>NUCLEOTIDE SEQUENCE [LARGE SCALE GENOMIC DNA]</scope>
    <source>
        <strain evidence="2">AP13</strain>
        <strain evidence="4">cv. AP13</strain>
    </source>
</reference>
<sequence length="81" mass="8101">MACSKKALVVFLAVPLLMALLAATVSADLCGQVPHCEVNQCEASCFVTGHQGGTCKLIGGAPSCCCAGSSSASIGVHQLPH</sequence>
<evidence type="ECO:0000313" key="4">
    <source>
        <dbReference type="Proteomes" id="UP000823388"/>
    </source>
</evidence>
<evidence type="ECO:0000313" key="2">
    <source>
        <dbReference type="EMBL" id="KAG2577533.1"/>
    </source>
</evidence>
<name>A0A8T0QXB5_PANVG</name>
<dbReference type="AlphaFoldDB" id="A0A8T0QXB5"/>
<protein>
    <submittedName>
        <fullName evidence="2">Uncharacterized protein</fullName>
    </submittedName>
</protein>
<feature type="chain" id="PRO_5044157147" evidence="1">
    <location>
        <begin position="28"/>
        <end position="81"/>
    </location>
</feature>
<dbReference type="EMBL" id="CM029048">
    <property type="protein sequence ID" value="KAG2577533.1"/>
    <property type="molecule type" value="Genomic_DNA"/>
</dbReference>
<organism evidence="2 4">
    <name type="scientific">Panicum virgatum</name>
    <name type="common">Blackwell switchgrass</name>
    <dbReference type="NCBI Taxonomy" id="38727"/>
    <lineage>
        <taxon>Eukaryota</taxon>
        <taxon>Viridiplantae</taxon>
        <taxon>Streptophyta</taxon>
        <taxon>Embryophyta</taxon>
        <taxon>Tracheophyta</taxon>
        <taxon>Spermatophyta</taxon>
        <taxon>Magnoliopsida</taxon>
        <taxon>Liliopsida</taxon>
        <taxon>Poales</taxon>
        <taxon>Poaceae</taxon>
        <taxon>PACMAD clade</taxon>
        <taxon>Panicoideae</taxon>
        <taxon>Panicodae</taxon>
        <taxon>Paniceae</taxon>
        <taxon>Panicinae</taxon>
        <taxon>Panicum</taxon>
        <taxon>Panicum sect. Hiantes</taxon>
    </lineage>
</organism>
<proteinExistence type="predicted"/>